<evidence type="ECO:0000256" key="3">
    <source>
        <dbReference type="ARBA" id="ARBA00022475"/>
    </source>
</evidence>
<dbReference type="InterPro" id="IPR006301">
    <property type="entry name" value="FlhA"/>
</dbReference>
<dbReference type="NCBIfam" id="TIGR01398">
    <property type="entry name" value="FlhA"/>
    <property type="match status" value="1"/>
</dbReference>
<dbReference type="Pfam" id="PF00771">
    <property type="entry name" value="FHIPEP"/>
    <property type="match status" value="1"/>
</dbReference>
<feature type="transmembrane region" description="Helical" evidence="7">
    <location>
        <begin position="28"/>
        <end position="46"/>
    </location>
</feature>
<keyword evidence="9" id="KW-0966">Cell projection</keyword>
<keyword evidence="5 7" id="KW-1133">Transmembrane helix</keyword>
<feature type="compositionally biased region" description="Basic and acidic residues" evidence="8">
    <location>
        <begin position="391"/>
        <end position="403"/>
    </location>
</feature>
<dbReference type="InterPro" id="IPR001712">
    <property type="entry name" value="T3SS_FHIPEP"/>
</dbReference>
<dbReference type="InterPro" id="IPR042193">
    <property type="entry name" value="FHIPEP_3"/>
</dbReference>
<evidence type="ECO:0000256" key="1">
    <source>
        <dbReference type="ARBA" id="ARBA00004651"/>
    </source>
</evidence>
<keyword evidence="9" id="KW-0282">Flagellum</keyword>
<evidence type="ECO:0000256" key="5">
    <source>
        <dbReference type="ARBA" id="ARBA00022989"/>
    </source>
</evidence>
<dbReference type="PRINTS" id="PR00949">
    <property type="entry name" value="TYPE3IMAPROT"/>
</dbReference>
<feature type="transmembrane region" description="Helical" evidence="7">
    <location>
        <begin position="123"/>
        <end position="146"/>
    </location>
</feature>
<feature type="region of interest" description="Disordered" evidence="8">
    <location>
        <begin position="356"/>
        <end position="403"/>
    </location>
</feature>
<dbReference type="EMBL" id="NBIU01000003">
    <property type="protein sequence ID" value="PZT48809.1"/>
    <property type="molecule type" value="Genomic_DNA"/>
</dbReference>
<comment type="function">
    <text evidence="7">Required for formation of the rod structure of the flagellar apparatus. Together with FliI and FliH, may constitute the export apparatus of flagellin.</text>
</comment>
<dbReference type="RefSeq" id="WP_111229118.1">
    <property type="nucleotide sequence ID" value="NZ_NBIU01000003.1"/>
</dbReference>
<dbReference type="Gene3D" id="1.10.8.540">
    <property type="entry name" value="FHIPEP family, domain 3"/>
    <property type="match status" value="1"/>
</dbReference>
<sequence length="756" mass="82304">MAKSSGAKSSFLSKITPFFGFLTGSKDLTVVFFIVAILAIIIVPLPSALLDFFLAISIALSALIILIALYVKKPTDFSAFPTLLLIVTLFRLSLNIATTRMILSNGHMGPEAVSDIITAFGQFVVGGNYVIGVILFIILVIINFMVVTNGSTRVSEVKARFTLDAMPGKQMAIDADLNTGLIGQEEAKARRDELAAEADFYGSMDGANKFVKGDAIAGIIITLINIIGGFLIGVFQKDMTAADSASTFTILTIGDGLVSQLPALIVSTATGIIVTRFSKEGENFAAGIIDQLVNESKTLLIVGCILLMFALVPGLPTLSLGFVGLLFLTLALLLSKQKDGEAWKFVENLLKKARKPKNAEAGSKETDLPQRTQGGGAKGTQGAQEVAKPQVPKESEEDRRKREEAEIDKALKVKILRVELGYQLIKFADPAQGGELVNKIRSIRKVMATDYGILVPMVHLRDDLNLAPDEYKILLKEIEIGRGKIMVDKYLAIASSGFAGELPDGIPTKEPVFGLDAYWISESQKEDAIIEGYTTIDGATVISTHIQELIKLYAEELLTRQEVHNLLGKLAQDYPVLAEEIKGVGVGTIQHILKELLHEQIPIKDMLSISEAIADGFPAYKGDLPTLTEYVRACLKRLITHNFQNEEGILRYFVFSPSLEQFLLEKLPDGQKIGQRLRLSPTESQSLLDAINVARQKSSSLGAVPMIIGGIPMVLRKPIAIFLEQYGFGRNVIALSNAEIDYQSKYEILGAIEFPI</sequence>
<feature type="transmembrane region" description="Helical" evidence="7">
    <location>
        <begin position="256"/>
        <end position="275"/>
    </location>
</feature>
<keyword evidence="7" id="KW-0653">Protein transport</keyword>
<comment type="subcellular location">
    <subcellularLocation>
        <location evidence="1 7">Cell membrane</location>
        <topology evidence="1 7">Multi-pass membrane protein</topology>
    </subcellularLocation>
</comment>
<feature type="transmembrane region" description="Helical" evidence="7">
    <location>
        <begin position="296"/>
        <end position="312"/>
    </location>
</feature>
<dbReference type="PANTHER" id="PTHR30161">
    <property type="entry name" value="FLAGELLAR EXPORT PROTEIN, MEMBRANE FLHA SUBUNIT-RELATED"/>
    <property type="match status" value="1"/>
</dbReference>
<keyword evidence="7" id="KW-1005">Bacterial flagellum biogenesis</keyword>
<gene>
    <name evidence="7" type="primary">flhA</name>
    <name evidence="9" type="ORF">B6S12_01805</name>
</gene>
<keyword evidence="4 7" id="KW-0812">Transmembrane</keyword>
<dbReference type="Gene3D" id="3.40.30.60">
    <property type="entry name" value="FHIPEP family, domain 1"/>
    <property type="match status" value="1"/>
</dbReference>
<feature type="transmembrane region" description="Helical" evidence="7">
    <location>
        <begin position="52"/>
        <end position="71"/>
    </location>
</feature>
<dbReference type="Proteomes" id="UP000249746">
    <property type="component" value="Unassembled WGS sequence"/>
</dbReference>
<dbReference type="GO" id="GO:0044780">
    <property type="term" value="P:bacterial-type flagellum assembly"/>
    <property type="evidence" value="ECO:0007669"/>
    <property type="project" value="InterPro"/>
</dbReference>
<comment type="caution">
    <text evidence="9">The sequence shown here is derived from an EMBL/GenBank/DDBJ whole genome shotgun (WGS) entry which is preliminary data.</text>
</comment>
<evidence type="ECO:0000256" key="4">
    <source>
        <dbReference type="ARBA" id="ARBA00022692"/>
    </source>
</evidence>
<keyword evidence="9" id="KW-0969">Cilium</keyword>
<keyword evidence="3 7" id="KW-1003">Cell membrane</keyword>
<evidence type="ECO:0000256" key="7">
    <source>
        <dbReference type="RuleBase" id="RU364093"/>
    </source>
</evidence>
<dbReference type="AlphaFoldDB" id="A0A2W6MXT1"/>
<dbReference type="PANTHER" id="PTHR30161:SF1">
    <property type="entry name" value="FLAGELLAR BIOSYNTHESIS PROTEIN FLHA-RELATED"/>
    <property type="match status" value="1"/>
</dbReference>
<evidence type="ECO:0000256" key="2">
    <source>
        <dbReference type="ARBA" id="ARBA00008835"/>
    </source>
</evidence>
<reference evidence="9 10" key="1">
    <citation type="submission" date="2017-03" db="EMBL/GenBank/DDBJ databases">
        <title>Genomic and clinical evidence uncovers the enterohepatic species Helicobacter valdiviensis as a potential human intestinal pathogen.</title>
        <authorList>
            <person name="Fresia P."/>
            <person name="Jara R."/>
            <person name="Sierra R."/>
            <person name="Ferres I."/>
            <person name="Greif G."/>
            <person name="Iraola G."/>
            <person name="Collado L."/>
        </authorList>
    </citation>
    <scope>NUCLEOTIDE SEQUENCE [LARGE SCALE GENOMIC DNA]</scope>
    <source>
        <strain evidence="9 10">WBE14</strain>
    </source>
</reference>
<comment type="similarity">
    <text evidence="2 7">Belongs to the FHIPEP (flagella/HR/invasion proteins export pore) family.</text>
</comment>
<evidence type="ECO:0000313" key="10">
    <source>
        <dbReference type="Proteomes" id="UP000249746"/>
    </source>
</evidence>
<protein>
    <recommendedName>
        <fullName evidence="7">Flagellar biosynthesis protein FlhA</fullName>
    </recommendedName>
</protein>
<dbReference type="GO" id="GO:0009306">
    <property type="term" value="P:protein secretion"/>
    <property type="evidence" value="ECO:0007669"/>
    <property type="project" value="InterPro"/>
</dbReference>
<keyword evidence="6 7" id="KW-0472">Membrane</keyword>
<feature type="transmembrane region" description="Helical" evidence="7">
    <location>
        <begin position="83"/>
        <end position="103"/>
    </location>
</feature>
<dbReference type="OrthoDB" id="9759185at2"/>
<proteinExistence type="inferred from homology"/>
<evidence type="ECO:0000256" key="6">
    <source>
        <dbReference type="ARBA" id="ARBA00023136"/>
    </source>
</evidence>
<name>A0A2W6MXT1_9HELI</name>
<dbReference type="GO" id="GO:0005886">
    <property type="term" value="C:plasma membrane"/>
    <property type="evidence" value="ECO:0007669"/>
    <property type="project" value="UniProtKB-SubCell"/>
</dbReference>
<dbReference type="InterPro" id="IPR042194">
    <property type="entry name" value="FHIPEP_1"/>
</dbReference>
<feature type="transmembrane region" description="Helical" evidence="7">
    <location>
        <begin position="215"/>
        <end position="236"/>
    </location>
</feature>
<evidence type="ECO:0000313" key="9">
    <source>
        <dbReference type="EMBL" id="PZT48809.1"/>
    </source>
</evidence>
<evidence type="ECO:0000256" key="8">
    <source>
        <dbReference type="SAM" id="MobiDB-lite"/>
    </source>
</evidence>
<keyword evidence="7" id="KW-1006">Bacterial flagellum protein export</keyword>
<accession>A0A2W6MXT1</accession>
<organism evidence="9 10">
    <name type="scientific">Helicobacter valdiviensis</name>
    <dbReference type="NCBI Taxonomy" id="1458358"/>
    <lineage>
        <taxon>Bacteria</taxon>
        <taxon>Pseudomonadati</taxon>
        <taxon>Campylobacterota</taxon>
        <taxon>Epsilonproteobacteria</taxon>
        <taxon>Campylobacterales</taxon>
        <taxon>Helicobacteraceae</taxon>
        <taxon>Helicobacter</taxon>
    </lineage>
</organism>
<keyword evidence="7" id="KW-0813">Transport</keyword>
<keyword evidence="10" id="KW-1185">Reference proteome</keyword>